<dbReference type="HOGENOM" id="CLU_1039816_0_0_1"/>
<accession>A0A061F9V3</accession>
<evidence type="ECO:0000313" key="3">
    <source>
        <dbReference type="Proteomes" id="UP000026915"/>
    </source>
</evidence>
<dbReference type="GO" id="GO:0003676">
    <property type="term" value="F:nucleic acid binding"/>
    <property type="evidence" value="ECO:0007669"/>
    <property type="project" value="InterPro"/>
</dbReference>
<sequence>MILCSVGVQMYGDQLVDTGFMLNPSAPVRDYIMPNGVWDKERDCLVVEALWRRILPQIGINQFFQAPLIDWLCCELYIESQLSIIKSMAVDTHNTWTTLPLLTGGLSRKEEILVGWTPPPEEWIAMNSDRAYKSAVGTTSAGGVLRDTHDTWLVGYVCKLDITSAYRAELWRVYKGLQLAWEHWEISISRMYREGNKIADFMANLGFELNSDITLYDSPPEKVEPNVPMSTRFGYRYGDWILVIRNLDDEPHDQLSYCLVPAIPSKPQ</sequence>
<dbReference type="Proteomes" id="UP000026915">
    <property type="component" value="Chromosome 7"/>
</dbReference>
<dbReference type="InterPro" id="IPR044730">
    <property type="entry name" value="RNase_H-like_dom_plant"/>
</dbReference>
<dbReference type="InterPro" id="IPR053151">
    <property type="entry name" value="RNase_H-like"/>
</dbReference>
<reference evidence="2 3" key="1">
    <citation type="journal article" date="2013" name="Genome Biol.">
        <title>The genome sequence of the most widely cultivated cacao type and its use to identify candidate genes regulating pod color.</title>
        <authorList>
            <person name="Motamayor J.C."/>
            <person name="Mockaitis K."/>
            <person name="Schmutz J."/>
            <person name="Haiminen N."/>
            <person name="Iii D.L."/>
            <person name="Cornejo O."/>
            <person name="Findley S.D."/>
            <person name="Zheng P."/>
            <person name="Utro F."/>
            <person name="Royaert S."/>
            <person name="Saski C."/>
            <person name="Jenkins J."/>
            <person name="Podicheti R."/>
            <person name="Zhao M."/>
            <person name="Scheffler B.E."/>
            <person name="Stack J.C."/>
            <person name="Feltus F.A."/>
            <person name="Mustiga G.M."/>
            <person name="Amores F."/>
            <person name="Phillips W."/>
            <person name="Marelli J.P."/>
            <person name="May G.D."/>
            <person name="Shapiro H."/>
            <person name="Ma J."/>
            <person name="Bustamante C.D."/>
            <person name="Schnell R.J."/>
            <person name="Main D."/>
            <person name="Gilbert D."/>
            <person name="Parida L."/>
            <person name="Kuhn D.N."/>
        </authorList>
    </citation>
    <scope>NUCLEOTIDE SEQUENCE [LARGE SCALE GENOMIC DNA]</scope>
    <source>
        <strain evidence="3">cv. Matina 1-6</strain>
    </source>
</reference>
<gene>
    <name evidence="2" type="ORF">TCM_032107</name>
</gene>
<keyword evidence="2" id="KW-0548">Nucleotidyltransferase</keyword>
<dbReference type="PANTHER" id="PTHR47723">
    <property type="entry name" value="OS05G0353850 PROTEIN"/>
    <property type="match status" value="1"/>
</dbReference>
<dbReference type="eggNOG" id="KOG1075">
    <property type="taxonomic scope" value="Eukaryota"/>
</dbReference>
<evidence type="ECO:0000259" key="1">
    <source>
        <dbReference type="Pfam" id="PF13456"/>
    </source>
</evidence>
<dbReference type="AlphaFoldDB" id="A0A061F9V3"/>
<proteinExistence type="predicted"/>
<dbReference type="InParanoid" id="A0A061F9V3"/>
<dbReference type="Pfam" id="PF13456">
    <property type="entry name" value="RVT_3"/>
    <property type="match status" value="1"/>
</dbReference>
<dbReference type="CDD" id="cd06222">
    <property type="entry name" value="RNase_H_like"/>
    <property type="match status" value="1"/>
</dbReference>
<dbReference type="InterPro" id="IPR002156">
    <property type="entry name" value="RNaseH_domain"/>
</dbReference>
<keyword evidence="2" id="KW-0695">RNA-directed DNA polymerase</keyword>
<dbReference type="PANTHER" id="PTHR47723:SF13">
    <property type="entry name" value="PUTATIVE-RELATED"/>
    <property type="match status" value="1"/>
</dbReference>
<dbReference type="EMBL" id="CM001885">
    <property type="protein sequence ID" value="EOY13502.1"/>
    <property type="molecule type" value="Genomic_DNA"/>
</dbReference>
<dbReference type="GO" id="GO:0004523">
    <property type="term" value="F:RNA-DNA hybrid ribonuclease activity"/>
    <property type="evidence" value="ECO:0007669"/>
    <property type="project" value="InterPro"/>
</dbReference>
<keyword evidence="3" id="KW-1185">Reference proteome</keyword>
<dbReference type="GO" id="GO:0003964">
    <property type="term" value="F:RNA-directed DNA polymerase activity"/>
    <property type="evidence" value="ECO:0007669"/>
    <property type="project" value="UniProtKB-KW"/>
</dbReference>
<feature type="domain" description="RNase H type-1" evidence="1">
    <location>
        <begin position="127"/>
        <end position="183"/>
    </location>
</feature>
<name>A0A061F9V3_THECC</name>
<evidence type="ECO:0000313" key="2">
    <source>
        <dbReference type="EMBL" id="EOY13502.1"/>
    </source>
</evidence>
<keyword evidence="2" id="KW-0808">Transferase</keyword>
<organism evidence="2 3">
    <name type="scientific">Theobroma cacao</name>
    <name type="common">Cacao</name>
    <name type="synonym">Cocoa</name>
    <dbReference type="NCBI Taxonomy" id="3641"/>
    <lineage>
        <taxon>Eukaryota</taxon>
        <taxon>Viridiplantae</taxon>
        <taxon>Streptophyta</taxon>
        <taxon>Embryophyta</taxon>
        <taxon>Tracheophyta</taxon>
        <taxon>Spermatophyta</taxon>
        <taxon>Magnoliopsida</taxon>
        <taxon>eudicotyledons</taxon>
        <taxon>Gunneridae</taxon>
        <taxon>Pentapetalae</taxon>
        <taxon>rosids</taxon>
        <taxon>malvids</taxon>
        <taxon>Malvales</taxon>
        <taxon>Malvaceae</taxon>
        <taxon>Byttnerioideae</taxon>
        <taxon>Theobroma</taxon>
    </lineage>
</organism>
<dbReference type="Gramene" id="EOY13502">
    <property type="protein sequence ID" value="EOY13502"/>
    <property type="gene ID" value="TCM_032107"/>
</dbReference>
<protein>
    <submittedName>
        <fullName evidence="2">Non-LTR retroelement reverse transcriptase, putative</fullName>
    </submittedName>
</protein>